<name>A0A8X7VVC1_BRACI</name>
<evidence type="ECO:0000256" key="1">
    <source>
        <dbReference type="SAM" id="SignalP"/>
    </source>
</evidence>
<dbReference type="AlphaFoldDB" id="A0A8X7VVC1"/>
<gene>
    <name evidence="2" type="ORF">Bca52824_021223</name>
</gene>
<keyword evidence="3" id="KW-1185">Reference proteome</keyword>
<dbReference type="Proteomes" id="UP000886595">
    <property type="component" value="Unassembled WGS sequence"/>
</dbReference>
<evidence type="ECO:0000313" key="2">
    <source>
        <dbReference type="EMBL" id="KAG2318101.1"/>
    </source>
</evidence>
<organism evidence="2 3">
    <name type="scientific">Brassica carinata</name>
    <name type="common">Ethiopian mustard</name>
    <name type="synonym">Abyssinian cabbage</name>
    <dbReference type="NCBI Taxonomy" id="52824"/>
    <lineage>
        <taxon>Eukaryota</taxon>
        <taxon>Viridiplantae</taxon>
        <taxon>Streptophyta</taxon>
        <taxon>Embryophyta</taxon>
        <taxon>Tracheophyta</taxon>
        <taxon>Spermatophyta</taxon>
        <taxon>Magnoliopsida</taxon>
        <taxon>eudicotyledons</taxon>
        <taxon>Gunneridae</taxon>
        <taxon>Pentapetalae</taxon>
        <taxon>rosids</taxon>
        <taxon>malvids</taxon>
        <taxon>Brassicales</taxon>
        <taxon>Brassicaceae</taxon>
        <taxon>Brassiceae</taxon>
        <taxon>Brassica</taxon>
    </lineage>
</organism>
<feature type="chain" id="PRO_5036462322" evidence="1">
    <location>
        <begin position="22"/>
        <end position="79"/>
    </location>
</feature>
<dbReference type="PROSITE" id="PS51257">
    <property type="entry name" value="PROKAR_LIPOPROTEIN"/>
    <property type="match status" value="1"/>
</dbReference>
<comment type="caution">
    <text evidence="2">The sequence shown here is derived from an EMBL/GenBank/DDBJ whole genome shotgun (WGS) entry which is preliminary data.</text>
</comment>
<protein>
    <submittedName>
        <fullName evidence="2">Uncharacterized protein</fullName>
    </submittedName>
</protein>
<keyword evidence="1" id="KW-0732">Signal</keyword>
<accession>A0A8X7VVC1</accession>
<evidence type="ECO:0000313" key="3">
    <source>
        <dbReference type="Proteomes" id="UP000886595"/>
    </source>
</evidence>
<proteinExistence type="predicted"/>
<reference evidence="2 3" key="1">
    <citation type="submission" date="2020-02" db="EMBL/GenBank/DDBJ databases">
        <authorList>
            <person name="Ma Q."/>
            <person name="Huang Y."/>
            <person name="Song X."/>
            <person name="Pei D."/>
        </authorList>
    </citation>
    <scope>NUCLEOTIDE SEQUENCE [LARGE SCALE GENOMIC DNA]</scope>
    <source>
        <strain evidence="2">Sxm20200214</strain>
        <tissue evidence="2">Leaf</tissue>
    </source>
</reference>
<sequence length="79" mass="8456">MGKISAVFVILFLVSSCMVKATVTMPLIICQTDKDCLNRGLPVCEDTGKMPICLHNYCGCPDKRHPASTTSSSMTSNSG</sequence>
<feature type="signal peptide" evidence="1">
    <location>
        <begin position="1"/>
        <end position="21"/>
    </location>
</feature>
<dbReference type="EMBL" id="JAAMPC010000004">
    <property type="protein sequence ID" value="KAG2318101.1"/>
    <property type="molecule type" value="Genomic_DNA"/>
</dbReference>